<dbReference type="EMBL" id="FZNW01000004">
    <property type="protein sequence ID" value="SNR37807.1"/>
    <property type="molecule type" value="Genomic_DNA"/>
</dbReference>
<evidence type="ECO:0000313" key="3">
    <source>
        <dbReference type="Proteomes" id="UP000198348"/>
    </source>
</evidence>
<gene>
    <name evidence="2" type="ORF">SAMN06265360_10471</name>
</gene>
<protein>
    <recommendedName>
        <fullName evidence="1">DUF397 domain-containing protein</fullName>
    </recommendedName>
</protein>
<dbReference type="OrthoDB" id="3694945at2"/>
<dbReference type="AlphaFoldDB" id="A0A238VUG6"/>
<feature type="domain" description="DUF397" evidence="1">
    <location>
        <begin position="5"/>
        <end position="55"/>
    </location>
</feature>
<dbReference type="Proteomes" id="UP000198348">
    <property type="component" value="Unassembled WGS sequence"/>
</dbReference>
<sequence>MTHSEWRTDSYSGGSGQCVEVSFGDTARVRDTKDRQGGVLDLSDAAWRAFTTALKVR</sequence>
<evidence type="ECO:0000259" key="1">
    <source>
        <dbReference type="Pfam" id="PF04149"/>
    </source>
</evidence>
<organism evidence="2 3">
    <name type="scientific">Haloechinothrix alba</name>
    <dbReference type="NCBI Taxonomy" id="664784"/>
    <lineage>
        <taxon>Bacteria</taxon>
        <taxon>Bacillati</taxon>
        <taxon>Actinomycetota</taxon>
        <taxon>Actinomycetes</taxon>
        <taxon>Pseudonocardiales</taxon>
        <taxon>Pseudonocardiaceae</taxon>
        <taxon>Haloechinothrix</taxon>
    </lineage>
</organism>
<reference evidence="2 3" key="1">
    <citation type="submission" date="2017-06" db="EMBL/GenBank/DDBJ databases">
        <authorList>
            <person name="Kim H.J."/>
            <person name="Triplett B.A."/>
        </authorList>
    </citation>
    <scope>NUCLEOTIDE SEQUENCE [LARGE SCALE GENOMIC DNA]</scope>
    <source>
        <strain evidence="2 3">DSM 45207</strain>
    </source>
</reference>
<proteinExistence type="predicted"/>
<dbReference type="Pfam" id="PF04149">
    <property type="entry name" value="DUF397"/>
    <property type="match status" value="1"/>
</dbReference>
<evidence type="ECO:0000313" key="2">
    <source>
        <dbReference type="EMBL" id="SNR37807.1"/>
    </source>
</evidence>
<keyword evidence="3" id="KW-1185">Reference proteome</keyword>
<name>A0A238VUG6_9PSEU</name>
<dbReference type="RefSeq" id="WP_089300181.1">
    <property type="nucleotide sequence ID" value="NZ_FZNW01000004.1"/>
</dbReference>
<accession>A0A238VUG6</accession>
<dbReference type="InterPro" id="IPR007278">
    <property type="entry name" value="DUF397"/>
</dbReference>